<protein>
    <submittedName>
        <fullName evidence="2">Uncharacterized protein</fullName>
    </submittedName>
</protein>
<dbReference type="KEGG" id="tvd:SG34_018970"/>
<dbReference type="InterPro" id="IPR015943">
    <property type="entry name" value="WD40/YVTN_repeat-like_dom_sf"/>
</dbReference>
<dbReference type="Proteomes" id="UP000032352">
    <property type="component" value="Chromosome"/>
</dbReference>
<dbReference type="EMBL" id="CP059733">
    <property type="protein sequence ID" value="WDE03463.1"/>
    <property type="molecule type" value="Genomic_DNA"/>
</dbReference>
<evidence type="ECO:0000313" key="2">
    <source>
        <dbReference type="EMBL" id="WDE03463.1"/>
    </source>
</evidence>
<reference evidence="2 3" key="1">
    <citation type="journal article" date="2015" name="Genome Announc.">
        <title>Draft Genome Sequences of Marine Isolates of Thalassomonas viridans and Thalassomonas actiniarum.</title>
        <authorList>
            <person name="Olonade I."/>
            <person name="van Zyl L.J."/>
            <person name="Trindade M."/>
        </authorList>
    </citation>
    <scope>NUCLEOTIDE SEQUENCE [LARGE SCALE GENOMIC DNA]</scope>
    <source>
        <strain evidence="2 3">XOM25</strain>
    </source>
</reference>
<reference evidence="2 3" key="2">
    <citation type="journal article" date="2022" name="Mar. Drugs">
        <title>Bioassay-Guided Fractionation Leads to the Detection of Cholic Acid Generated by the Rare Thalassomonas sp.</title>
        <authorList>
            <person name="Pheiffer F."/>
            <person name="Schneider Y.K."/>
            <person name="Hansen E.H."/>
            <person name="Andersen J.H."/>
            <person name="Isaksson J."/>
            <person name="Busche T."/>
            <person name="R C."/>
            <person name="Kalinowski J."/>
            <person name="Zyl L.V."/>
            <person name="Trindade M."/>
        </authorList>
    </citation>
    <scope>NUCLEOTIDE SEQUENCE [LARGE SCALE GENOMIC DNA]</scope>
    <source>
        <strain evidence="2 3">XOM25</strain>
    </source>
</reference>
<dbReference type="InterPro" id="IPR051200">
    <property type="entry name" value="Host-pathogen_enzymatic-act"/>
</dbReference>
<evidence type="ECO:0000313" key="3">
    <source>
        <dbReference type="Proteomes" id="UP000032352"/>
    </source>
</evidence>
<evidence type="ECO:0000256" key="1">
    <source>
        <dbReference type="SAM" id="SignalP"/>
    </source>
</evidence>
<sequence>MKNKRKYLNSLLMAAALSMAGAASGVGATETAQDESDFEIVAYYGDKLEDRLVVVDVNNMALKSANATYGADPYPVDKAGDLDKVYAITRGSNSMDVIDSQTFEQIGLVELPHQPRSAEAYNAQMRLQLVTGVDKPMASLIDIDNDTVAASVGEDLVYDANGDYGGSNATGHPFWFSKNKFALIDRPNRVIYVYKVRLKRNGEYKVTELSSVATPTAVHHLVQGDRKRTFFALAEGSAQNNYAPLVIKYKMRRGVLTQVAQTPLALDSVEEMGGHHADMHPDGIHMYIGSTEGKLYVLNTETMTIVKSVEVGQGAGHTTFAPERNLAIITNHKDTFVSVIDTATHSLIKNVTVSGPQQNGTILQSHTSLVSPDMNYFYAFATDNGIFYELDLNTLEVSRTLETGGTPLQGVFLCDGQNCKDM</sequence>
<accession>A0AAF0C796</accession>
<proteinExistence type="predicted"/>
<dbReference type="InterPro" id="IPR011048">
    <property type="entry name" value="Haem_d1_sf"/>
</dbReference>
<dbReference type="PANTHER" id="PTHR47197:SF3">
    <property type="entry name" value="DIHYDRO-HEME D1 DEHYDROGENASE"/>
    <property type="match status" value="1"/>
</dbReference>
<keyword evidence="3" id="KW-1185">Reference proteome</keyword>
<dbReference type="RefSeq" id="WP_053047495.1">
    <property type="nucleotide sequence ID" value="NZ_CP059733.1"/>
</dbReference>
<keyword evidence="1" id="KW-0732">Signal</keyword>
<dbReference type="Gene3D" id="2.130.10.10">
    <property type="entry name" value="YVTN repeat-like/Quinoprotein amine dehydrogenase"/>
    <property type="match status" value="2"/>
</dbReference>
<dbReference type="AlphaFoldDB" id="A0AAF0C796"/>
<feature type="chain" id="PRO_5042228633" evidence="1">
    <location>
        <begin position="23"/>
        <end position="422"/>
    </location>
</feature>
<organism evidence="2 3">
    <name type="scientific">Thalassomonas viridans</name>
    <dbReference type="NCBI Taxonomy" id="137584"/>
    <lineage>
        <taxon>Bacteria</taxon>
        <taxon>Pseudomonadati</taxon>
        <taxon>Pseudomonadota</taxon>
        <taxon>Gammaproteobacteria</taxon>
        <taxon>Alteromonadales</taxon>
        <taxon>Colwelliaceae</taxon>
        <taxon>Thalassomonas</taxon>
    </lineage>
</organism>
<dbReference type="PANTHER" id="PTHR47197">
    <property type="entry name" value="PROTEIN NIRF"/>
    <property type="match status" value="1"/>
</dbReference>
<name>A0AAF0C796_9GAMM</name>
<feature type="signal peptide" evidence="1">
    <location>
        <begin position="1"/>
        <end position="22"/>
    </location>
</feature>
<dbReference type="SUPFAM" id="SSF51004">
    <property type="entry name" value="C-terminal (heme d1) domain of cytochrome cd1-nitrite reductase"/>
    <property type="match status" value="2"/>
</dbReference>
<gene>
    <name evidence="2" type="ORF">SG34_018970</name>
</gene>